<keyword evidence="4" id="KW-1185">Reference proteome</keyword>
<feature type="region of interest" description="Disordered" evidence="2">
    <location>
        <begin position="1"/>
        <end position="84"/>
    </location>
</feature>
<comment type="caution">
    <text evidence="3">The sequence shown here is derived from an EMBL/GenBank/DDBJ whole genome shotgun (WGS) entry which is preliminary data.</text>
</comment>
<dbReference type="AlphaFoldDB" id="A0AAU9J4H7"/>
<proteinExistence type="predicted"/>
<feature type="coiled-coil region" evidence="1">
    <location>
        <begin position="219"/>
        <end position="465"/>
    </location>
</feature>
<dbReference type="EMBL" id="CAJZBQ010000024">
    <property type="protein sequence ID" value="CAG9320130.1"/>
    <property type="molecule type" value="Genomic_DNA"/>
</dbReference>
<sequence length="583" mass="69066">MDPFNRAKTSQPKHLSDSDSFSDLENILAEEEMKAKEPAKNAEASKNEHKHQKYEQRAGTAPEKKGKTLLKGRSSLESAPEDGDYPVKEIRRSIISEDDRGSIIFMSADVTQDKIKVNADPLKDLEERIAKLDQEIKDEVEEDRKRLIKYNQDEIERKKLEFATSLELKKKMYEEQLKELENSKRYYEKLEMLADSINFNSNLINSVSLKLQDKKEDHEREKSHRLVELENTIKQREENIISQERDVESIKQSLQEEIKFFEKSEEEKRKMFDEEQAQIKKEREHLFEFYKMLMEQEKSKKQEIEVERIKLKALSEGFSKQQGKLSIELTSKLEDLKTREDILEKNHEETLKTIEKERKLLSEKKLKLEENRSQISSIESEYQRKLSSVEQREREIQEEINKVFKQKQMLEIEQSEFENEVYRIHQLSLELHNQSEVIASAKIELEREKQELAKIQMEVENLQSQAKNDFSASKELNREIQLQMKTYERMRCSLVQEMHSTTISQSFLDISNIQPIDVYFEPKRASRIEPKRSFNSSSYIKDLAAYDEERINTHEYINSQQSSLAASRKEFEGFRTELSFNEK</sequence>
<keyword evidence="1" id="KW-0175">Coiled coil</keyword>
<accession>A0AAU9J4H7</accession>
<feature type="coiled-coil region" evidence="1">
    <location>
        <begin position="122"/>
        <end position="193"/>
    </location>
</feature>
<evidence type="ECO:0000313" key="4">
    <source>
        <dbReference type="Proteomes" id="UP001162131"/>
    </source>
</evidence>
<organism evidence="3 4">
    <name type="scientific">Blepharisma stoltei</name>
    <dbReference type="NCBI Taxonomy" id="1481888"/>
    <lineage>
        <taxon>Eukaryota</taxon>
        <taxon>Sar</taxon>
        <taxon>Alveolata</taxon>
        <taxon>Ciliophora</taxon>
        <taxon>Postciliodesmatophora</taxon>
        <taxon>Heterotrichea</taxon>
        <taxon>Heterotrichida</taxon>
        <taxon>Blepharismidae</taxon>
        <taxon>Blepharisma</taxon>
    </lineage>
</organism>
<evidence type="ECO:0000256" key="2">
    <source>
        <dbReference type="SAM" id="MobiDB-lite"/>
    </source>
</evidence>
<gene>
    <name evidence="3" type="ORF">BSTOLATCC_MIC25365</name>
</gene>
<name>A0AAU9J4H7_9CILI</name>
<dbReference type="Proteomes" id="UP001162131">
    <property type="component" value="Unassembled WGS sequence"/>
</dbReference>
<feature type="compositionally biased region" description="Basic and acidic residues" evidence="2">
    <location>
        <begin position="31"/>
        <end position="47"/>
    </location>
</feature>
<evidence type="ECO:0000256" key="1">
    <source>
        <dbReference type="SAM" id="Coils"/>
    </source>
</evidence>
<feature type="compositionally biased region" description="Polar residues" evidence="2">
    <location>
        <begin position="7"/>
        <end position="23"/>
    </location>
</feature>
<protein>
    <submittedName>
        <fullName evidence="3">Uncharacterized protein</fullName>
    </submittedName>
</protein>
<evidence type="ECO:0000313" key="3">
    <source>
        <dbReference type="EMBL" id="CAG9320130.1"/>
    </source>
</evidence>
<reference evidence="3" key="1">
    <citation type="submission" date="2021-09" db="EMBL/GenBank/DDBJ databases">
        <authorList>
            <consortium name="AG Swart"/>
            <person name="Singh M."/>
            <person name="Singh A."/>
            <person name="Seah K."/>
            <person name="Emmerich C."/>
        </authorList>
    </citation>
    <scope>NUCLEOTIDE SEQUENCE</scope>
    <source>
        <strain evidence="3">ATCC30299</strain>
    </source>
</reference>